<name>A0A397UAR2_9GLOM</name>
<dbReference type="AlphaFoldDB" id="A0A397UAR2"/>
<organism evidence="1 2">
    <name type="scientific">Gigaspora rosea</name>
    <dbReference type="NCBI Taxonomy" id="44941"/>
    <lineage>
        <taxon>Eukaryota</taxon>
        <taxon>Fungi</taxon>
        <taxon>Fungi incertae sedis</taxon>
        <taxon>Mucoromycota</taxon>
        <taxon>Glomeromycotina</taxon>
        <taxon>Glomeromycetes</taxon>
        <taxon>Diversisporales</taxon>
        <taxon>Gigasporaceae</taxon>
        <taxon>Gigaspora</taxon>
    </lineage>
</organism>
<evidence type="ECO:0000313" key="2">
    <source>
        <dbReference type="Proteomes" id="UP000266673"/>
    </source>
</evidence>
<accession>A0A397UAR2</accession>
<dbReference type="Proteomes" id="UP000266673">
    <property type="component" value="Unassembled WGS sequence"/>
</dbReference>
<protein>
    <recommendedName>
        <fullName evidence="3">SWIM-type domain-containing protein</fullName>
    </recommendedName>
</protein>
<dbReference type="EMBL" id="QKWP01001864">
    <property type="protein sequence ID" value="RIB06137.1"/>
    <property type="molecule type" value="Genomic_DNA"/>
</dbReference>
<dbReference type="OrthoDB" id="2405291at2759"/>
<comment type="caution">
    <text evidence="1">The sequence shown here is derived from an EMBL/GenBank/DDBJ whole genome shotgun (WGS) entry which is preliminary data.</text>
</comment>
<dbReference type="STRING" id="44941.A0A397UAR2"/>
<keyword evidence="2" id="KW-1185">Reference proteome</keyword>
<evidence type="ECO:0000313" key="1">
    <source>
        <dbReference type="EMBL" id="RIB06137.1"/>
    </source>
</evidence>
<sequence>MENSLYRSLSNKDNLVVLLNDGSHICTCLEAITKGIICRYFWRVMLYSNIAKFHISIIPIRWDKDGILVKLDEVLENSPVLTVLKSSADDPIQANFTLEMKQNSRSKDNSEEVQSADNDGIIALQQNLINETNDPHVTKIRGAPNKQRIKSAIEVSKKKIVMHEITNNNSQEIYNEESSSRSQRKCLLCGTPGHIKKIVQILKE</sequence>
<reference evidence="1 2" key="1">
    <citation type="submission" date="2018-06" db="EMBL/GenBank/DDBJ databases">
        <title>Comparative genomics reveals the genomic features of Rhizophagus irregularis, R. cerebriforme, R. diaphanum and Gigaspora rosea, and their symbiotic lifestyle signature.</title>
        <authorList>
            <person name="Morin E."/>
            <person name="San Clemente H."/>
            <person name="Chen E.C.H."/>
            <person name="De La Providencia I."/>
            <person name="Hainaut M."/>
            <person name="Kuo A."/>
            <person name="Kohler A."/>
            <person name="Murat C."/>
            <person name="Tang N."/>
            <person name="Roy S."/>
            <person name="Loubradou J."/>
            <person name="Henrissat B."/>
            <person name="Grigoriev I.V."/>
            <person name="Corradi N."/>
            <person name="Roux C."/>
            <person name="Martin F.M."/>
        </authorList>
    </citation>
    <scope>NUCLEOTIDE SEQUENCE [LARGE SCALE GENOMIC DNA]</scope>
    <source>
        <strain evidence="1 2">DAOM 194757</strain>
    </source>
</reference>
<proteinExistence type="predicted"/>
<evidence type="ECO:0008006" key="3">
    <source>
        <dbReference type="Google" id="ProtNLM"/>
    </source>
</evidence>
<gene>
    <name evidence="1" type="ORF">C2G38_2047034</name>
</gene>